<dbReference type="AlphaFoldDB" id="A0A8J7BYG2"/>
<dbReference type="PANTHER" id="PTHR13778:SF47">
    <property type="entry name" value="LIPOPOLYSACCHARIDE 1,3-GALACTOSYLTRANSFERASE"/>
    <property type="match status" value="1"/>
</dbReference>
<dbReference type="RefSeq" id="WP_190830599.1">
    <property type="nucleotide sequence ID" value="NZ_CAWPPI010000063.1"/>
</dbReference>
<accession>A0A8J7BYG2</accession>
<dbReference type="SUPFAM" id="SSF53448">
    <property type="entry name" value="Nucleotide-diphospho-sugar transferases"/>
    <property type="match status" value="1"/>
</dbReference>
<comment type="caution">
    <text evidence="4">The sequence shown here is derived from an EMBL/GenBank/DDBJ whole genome shotgun (WGS) entry which is preliminary data.</text>
</comment>
<evidence type="ECO:0000256" key="3">
    <source>
        <dbReference type="ARBA" id="ARBA00022723"/>
    </source>
</evidence>
<organism evidence="4 5">
    <name type="scientific">Iningainema tapete BLCC-T55</name>
    <dbReference type="NCBI Taxonomy" id="2748662"/>
    <lineage>
        <taxon>Bacteria</taxon>
        <taxon>Bacillati</taxon>
        <taxon>Cyanobacteriota</taxon>
        <taxon>Cyanophyceae</taxon>
        <taxon>Nostocales</taxon>
        <taxon>Scytonemataceae</taxon>
        <taxon>Iningainema tapete</taxon>
    </lineage>
</organism>
<protein>
    <submittedName>
        <fullName evidence="4">Glycosyltransferase family 8 protein</fullName>
    </submittedName>
</protein>
<dbReference type="PANTHER" id="PTHR13778">
    <property type="entry name" value="GLYCOSYLTRANSFERASE 8 DOMAIN-CONTAINING PROTEIN"/>
    <property type="match status" value="1"/>
</dbReference>
<evidence type="ECO:0000313" key="4">
    <source>
        <dbReference type="EMBL" id="MBD2774063.1"/>
    </source>
</evidence>
<sequence>MMRNNSEEPIVVVSACDDNYAMPITVTMCSVIANLKTSRSVQIFIIDGGIKENNKKNILKSLHSKNIKVEWLHPKKAQVANLLESGHITITAYYRLLIPELIPQFHKAIYLDSDLIVKGNLEELWNINIEDNYLLAVQDTEIRYVSSAKGIKNYQQLGLSPDCKYFNSGVLVLNLDKWRTNNISYKIIEYIENNKEFIRWHDQDGLNAVLAGKWGELDLKWNQMPILYSYSSWQESHLEEEVYHDLLHNPYIVHFATCGKPWLLGCKHPHKDLFFQYVDMTAWRGWRLTLPRRLQLKLKEEMTMMKKSLLKPQKTAALN</sequence>
<dbReference type="GO" id="GO:0016757">
    <property type="term" value="F:glycosyltransferase activity"/>
    <property type="evidence" value="ECO:0007669"/>
    <property type="project" value="UniProtKB-KW"/>
</dbReference>
<gene>
    <name evidence="4" type="ORF">ICL16_18785</name>
</gene>
<reference evidence="4" key="1">
    <citation type="submission" date="2020-09" db="EMBL/GenBank/DDBJ databases">
        <title>Iningainema tapete sp. nov. (Scytonemataceae, Cyanobacteria) from greenhouses in central Florida (USA) produces two types of nodularin with biosynthetic potential for microcystin-LR and anabaenopeptins.</title>
        <authorList>
            <person name="Berthold D.E."/>
            <person name="Lefler F.W."/>
            <person name="Huang I.-S."/>
            <person name="Abdulla H."/>
            <person name="Zimba P.V."/>
            <person name="Laughinghouse H.D. IV."/>
        </authorList>
    </citation>
    <scope>NUCLEOTIDE SEQUENCE</scope>
    <source>
        <strain evidence="4">BLCCT55</strain>
    </source>
</reference>
<dbReference type="Gene3D" id="3.90.550.10">
    <property type="entry name" value="Spore Coat Polysaccharide Biosynthesis Protein SpsA, Chain A"/>
    <property type="match status" value="1"/>
</dbReference>
<keyword evidence="2" id="KW-0808">Transferase</keyword>
<dbReference type="CDD" id="cd04194">
    <property type="entry name" value="GT8_A4GalT_like"/>
    <property type="match status" value="1"/>
</dbReference>
<keyword evidence="5" id="KW-1185">Reference proteome</keyword>
<evidence type="ECO:0000256" key="1">
    <source>
        <dbReference type="ARBA" id="ARBA00022676"/>
    </source>
</evidence>
<dbReference type="GO" id="GO:0046872">
    <property type="term" value="F:metal ion binding"/>
    <property type="evidence" value="ECO:0007669"/>
    <property type="project" value="UniProtKB-KW"/>
</dbReference>
<evidence type="ECO:0000256" key="2">
    <source>
        <dbReference type="ARBA" id="ARBA00022679"/>
    </source>
</evidence>
<dbReference type="InterPro" id="IPR002495">
    <property type="entry name" value="Glyco_trans_8"/>
</dbReference>
<dbReference type="EMBL" id="JACXAE010000063">
    <property type="protein sequence ID" value="MBD2774063.1"/>
    <property type="molecule type" value="Genomic_DNA"/>
</dbReference>
<dbReference type="Proteomes" id="UP000629098">
    <property type="component" value="Unassembled WGS sequence"/>
</dbReference>
<dbReference type="InterPro" id="IPR029044">
    <property type="entry name" value="Nucleotide-diphossugar_trans"/>
</dbReference>
<dbReference type="InterPro" id="IPR050748">
    <property type="entry name" value="Glycosyltrans_8_dom-fam"/>
</dbReference>
<dbReference type="Pfam" id="PF01501">
    <property type="entry name" value="Glyco_transf_8"/>
    <property type="match status" value="1"/>
</dbReference>
<keyword evidence="3" id="KW-0479">Metal-binding</keyword>
<proteinExistence type="predicted"/>
<keyword evidence="1" id="KW-0328">Glycosyltransferase</keyword>
<evidence type="ECO:0000313" key="5">
    <source>
        <dbReference type="Proteomes" id="UP000629098"/>
    </source>
</evidence>
<name>A0A8J7BYG2_9CYAN</name>